<gene>
    <name evidence="4" type="ORF">ACFFNY_27685</name>
</gene>
<name>A0ABV5W4T2_9BACL</name>
<keyword evidence="3" id="KW-0859">Xylose metabolism</keyword>
<evidence type="ECO:0000256" key="2">
    <source>
        <dbReference type="ARBA" id="ARBA00006479"/>
    </source>
</evidence>
<evidence type="ECO:0000256" key="1">
    <source>
        <dbReference type="ARBA" id="ARBA00002486"/>
    </source>
</evidence>
<dbReference type="InterPro" id="IPR036388">
    <property type="entry name" value="WH-like_DNA-bd_sf"/>
</dbReference>
<dbReference type="Proteomes" id="UP001589619">
    <property type="component" value="Unassembled WGS sequence"/>
</dbReference>
<dbReference type="SUPFAM" id="SSF46785">
    <property type="entry name" value="Winged helix' DNA-binding domain"/>
    <property type="match status" value="1"/>
</dbReference>
<dbReference type="Gene3D" id="3.30.420.40">
    <property type="match status" value="3"/>
</dbReference>
<dbReference type="PANTHER" id="PTHR18964:SF149">
    <property type="entry name" value="BIFUNCTIONAL UDP-N-ACETYLGLUCOSAMINE 2-EPIMERASE_N-ACETYLMANNOSAMINE KINASE"/>
    <property type="match status" value="1"/>
</dbReference>
<comment type="caution">
    <text evidence="4">The sequence shown here is derived from an EMBL/GenBank/DDBJ whole genome shotgun (WGS) entry which is preliminary data.</text>
</comment>
<proteinExistence type="inferred from homology"/>
<protein>
    <submittedName>
        <fullName evidence="4">ROK family transcriptional regulator</fullName>
    </submittedName>
</protein>
<dbReference type="EMBL" id="JBHMAG010000018">
    <property type="protein sequence ID" value="MFB9755375.1"/>
    <property type="molecule type" value="Genomic_DNA"/>
</dbReference>
<dbReference type="PANTHER" id="PTHR18964">
    <property type="entry name" value="ROK (REPRESSOR, ORF, KINASE) FAMILY"/>
    <property type="match status" value="1"/>
</dbReference>
<evidence type="ECO:0000313" key="4">
    <source>
        <dbReference type="EMBL" id="MFB9755375.1"/>
    </source>
</evidence>
<evidence type="ECO:0000313" key="5">
    <source>
        <dbReference type="Proteomes" id="UP001589619"/>
    </source>
</evidence>
<keyword evidence="3" id="KW-0119">Carbohydrate metabolism</keyword>
<dbReference type="Pfam" id="PF00480">
    <property type="entry name" value="ROK"/>
    <property type="match status" value="1"/>
</dbReference>
<dbReference type="InterPro" id="IPR000600">
    <property type="entry name" value="ROK"/>
</dbReference>
<dbReference type="Gene3D" id="1.10.10.10">
    <property type="entry name" value="Winged helix-like DNA-binding domain superfamily/Winged helix DNA-binding domain"/>
    <property type="match status" value="1"/>
</dbReference>
<accession>A0ABV5W4T2</accession>
<comment type="similarity">
    <text evidence="2">Belongs to the ROK (NagC/XylR) family.</text>
</comment>
<dbReference type="InterPro" id="IPR043129">
    <property type="entry name" value="ATPase_NBD"/>
</dbReference>
<comment type="function">
    <text evidence="1">Transcriptional repressor of xylose-utilizing enzymes.</text>
</comment>
<sequence>MIKIGNQQMLREINKSTLLHAIFTDGPISRVELSRQTKLSPTTVSVLIEEMIREKFVHEVGTSGSGVGRKMTLLEIKGEGGYVVGINLSSSPAHIVLLNLHGELIANQGLKSLIGEEQLSTELVELIFSFVQKHQVPRSLIKRIGISLPGRLDDTQSTVITSHYLKLHHYPLLAVLEEALSIPVLLTNDLDAAGFAERFSGAAKGDQTTLYLMIDYGTGAGLVINGQIYHGARGTAGKTSYFEPYCTPVLAKKLKDDYPEPFAALSVDETIRTFVDLALAGAEPFSELAEEMIQDIAGHCARNLQMLNPEKMILGGWITDNGLFFDKLVTAISKQERSAYGATPIVSSHWKKYGAAMGAATLGLHGIFKQKTVQ</sequence>
<dbReference type="RefSeq" id="WP_344908251.1">
    <property type="nucleotide sequence ID" value="NZ_BAAAYO010000006.1"/>
</dbReference>
<keyword evidence="5" id="KW-1185">Reference proteome</keyword>
<evidence type="ECO:0000256" key="3">
    <source>
        <dbReference type="ARBA" id="ARBA00022629"/>
    </source>
</evidence>
<dbReference type="InterPro" id="IPR036390">
    <property type="entry name" value="WH_DNA-bd_sf"/>
</dbReference>
<organism evidence="4 5">
    <name type="scientific">Paenibacillus hodogayensis</name>
    <dbReference type="NCBI Taxonomy" id="279208"/>
    <lineage>
        <taxon>Bacteria</taxon>
        <taxon>Bacillati</taxon>
        <taxon>Bacillota</taxon>
        <taxon>Bacilli</taxon>
        <taxon>Bacillales</taxon>
        <taxon>Paenibacillaceae</taxon>
        <taxon>Paenibacillus</taxon>
    </lineage>
</organism>
<reference evidence="4 5" key="1">
    <citation type="submission" date="2024-09" db="EMBL/GenBank/DDBJ databases">
        <authorList>
            <person name="Sun Q."/>
            <person name="Mori K."/>
        </authorList>
    </citation>
    <scope>NUCLEOTIDE SEQUENCE [LARGE SCALE GENOMIC DNA]</scope>
    <source>
        <strain evidence="4 5">JCM 12520</strain>
    </source>
</reference>
<dbReference type="SUPFAM" id="SSF53067">
    <property type="entry name" value="Actin-like ATPase domain"/>
    <property type="match status" value="1"/>
</dbReference>